<dbReference type="Proteomes" id="UP000310314">
    <property type="component" value="Unassembled WGS sequence"/>
</dbReference>
<organism evidence="2 3">
    <name type="scientific">Maribacter algarum</name>
    <name type="common">ex Zhang et al. 2020</name>
    <dbReference type="NCBI Taxonomy" id="2578118"/>
    <lineage>
        <taxon>Bacteria</taxon>
        <taxon>Pseudomonadati</taxon>
        <taxon>Bacteroidota</taxon>
        <taxon>Flavobacteriia</taxon>
        <taxon>Flavobacteriales</taxon>
        <taxon>Flavobacteriaceae</taxon>
        <taxon>Maribacter</taxon>
    </lineage>
</organism>
<reference evidence="2 3" key="1">
    <citation type="submission" date="2019-05" db="EMBL/GenBank/DDBJ databases">
        <authorList>
            <person name="Zhang J.-Y."/>
            <person name="Feg X."/>
            <person name="Du Z.-J."/>
        </authorList>
    </citation>
    <scope>NUCLEOTIDE SEQUENCE [LARGE SCALE GENOMIC DNA]</scope>
    <source>
        <strain evidence="2 3">RZ26</strain>
    </source>
</reference>
<dbReference type="OrthoDB" id="1451982at2"/>
<keyword evidence="1" id="KW-0812">Transmembrane</keyword>
<dbReference type="InterPro" id="IPR046166">
    <property type="entry name" value="DUF6168"/>
</dbReference>
<name>A0A5S3PV78_9FLAO</name>
<dbReference type="AlphaFoldDB" id="A0A5S3PV78"/>
<protein>
    <recommendedName>
        <fullName evidence="4">ATP synthase protein I</fullName>
    </recommendedName>
</protein>
<dbReference type="Pfam" id="PF19665">
    <property type="entry name" value="DUF6168"/>
    <property type="match status" value="1"/>
</dbReference>
<keyword evidence="1" id="KW-1133">Transmembrane helix</keyword>
<evidence type="ECO:0000313" key="3">
    <source>
        <dbReference type="Proteomes" id="UP000310314"/>
    </source>
</evidence>
<dbReference type="EMBL" id="VATY01000001">
    <property type="protein sequence ID" value="TMM58916.1"/>
    <property type="molecule type" value="Genomic_DNA"/>
</dbReference>
<evidence type="ECO:0000313" key="2">
    <source>
        <dbReference type="EMBL" id="TMM58916.1"/>
    </source>
</evidence>
<keyword evidence="1" id="KW-0472">Membrane</keyword>
<gene>
    <name evidence="2" type="ORF">FEE95_05650</name>
</gene>
<proteinExistence type="predicted"/>
<evidence type="ECO:0008006" key="4">
    <source>
        <dbReference type="Google" id="ProtNLM"/>
    </source>
</evidence>
<feature type="transmembrane region" description="Helical" evidence="1">
    <location>
        <begin position="7"/>
        <end position="29"/>
    </location>
</feature>
<keyword evidence="3" id="KW-1185">Reference proteome</keyword>
<evidence type="ECO:0000256" key="1">
    <source>
        <dbReference type="SAM" id="Phobius"/>
    </source>
</evidence>
<comment type="caution">
    <text evidence="2">The sequence shown here is derived from an EMBL/GenBank/DDBJ whole genome shotgun (WGS) entry which is preliminary data.</text>
</comment>
<feature type="transmembrane region" description="Helical" evidence="1">
    <location>
        <begin position="69"/>
        <end position="92"/>
    </location>
</feature>
<dbReference type="RefSeq" id="WP_138656849.1">
    <property type="nucleotide sequence ID" value="NZ_VATY01000001.1"/>
</dbReference>
<sequence>MPKNNVIVRFLVLLVCSLGLAFFIHITLLENVGHPKYNNKIVLSYLINAILATVIFVSLYIYRNKLQNYIGFLFMAGSFLKFIFFFIVFYPSYKLDGDMSRLEFAAFFIPYAICLVLETVFTAKMLQKLD</sequence>
<feature type="transmembrane region" description="Helical" evidence="1">
    <location>
        <begin position="41"/>
        <end position="62"/>
    </location>
</feature>
<accession>A0A5S3PV78</accession>
<feature type="transmembrane region" description="Helical" evidence="1">
    <location>
        <begin position="104"/>
        <end position="123"/>
    </location>
</feature>